<keyword evidence="1" id="KW-0175">Coiled coil</keyword>
<evidence type="ECO:0000256" key="1">
    <source>
        <dbReference type="SAM" id="Coils"/>
    </source>
</evidence>
<dbReference type="InterPro" id="IPR013784">
    <property type="entry name" value="Carb-bd-like_fold"/>
</dbReference>
<accession>A0A5M6D0F2</accession>
<dbReference type="AlphaFoldDB" id="A0A5M6D0F2"/>
<gene>
    <name evidence="4" type="ORF">FYK55_18590</name>
</gene>
<keyword evidence="3" id="KW-0732">Signal</keyword>
<dbReference type="GO" id="GO:0030246">
    <property type="term" value="F:carbohydrate binding"/>
    <property type="evidence" value="ECO:0007669"/>
    <property type="project" value="InterPro"/>
</dbReference>
<keyword evidence="4" id="KW-0378">Hydrolase</keyword>
<dbReference type="SUPFAM" id="SSF49452">
    <property type="entry name" value="Starch-binding domain-like"/>
    <property type="match status" value="1"/>
</dbReference>
<feature type="coiled-coil region" evidence="1">
    <location>
        <begin position="58"/>
        <end position="85"/>
    </location>
</feature>
<dbReference type="EMBL" id="VWOX01000011">
    <property type="protein sequence ID" value="KAA5540924.1"/>
    <property type="molecule type" value="Genomic_DNA"/>
</dbReference>
<keyword evidence="4" id="KW-0645">Protease</keyword>
<evidence type="ECO:0000256" key="2">
    <source>
        <dbReference type="SAM" id="MobiDB-lite"/>
    </source>
</evidence>
<evidence type="ECO:0000256" key="3">
    <source>
        <dbReference type="SAM" id="SignalP"/>
    </source>
</evidence>
<feature type="signal peptide" evidence="3">
    <location>
        <begin position="1"/>
        <end position="17"/>
    </location>
</feature>
<proteinExistence type="predicted"/>
<sequence length="426" mass="47215">MMLFPPKNVLASLIAQARWFTAVAVMVGSSITVSAQTGTNREIADNAKTKQSHDATLIEALESRLEKLESGQREIREGIARLESKLEGYSSDTTGQSLVTIRIRSQSGKPLSGFEVTLKSDFNDGPLAQATGTSDGSGVAIRRSMPYGTYDIQLRSNGWAAYIADRVLEVGQAKEWNITAPDPDQFSDMVLQSKLRAEAFSELPFGVIRESRGGGAWSEEYTPEPDAEESSQSYPRLGHGISEIASTLNVEATRTFEQTDGSELEWDWRFDRSGQSSSKRLWFTAEGVALLEQFEVDTVDFGEQSEFFSDLQRDESVELYIVDQIDDVKQPRTIRVPTGKVQIQVDKIFGRVDEPLRRAIKEHATGSGKSHEGQRWLTANLQSESGWIDRVFSRSGWEPAKNAFLILSRDETVSAGETCRVVLASP</sequence>
<evidence type="ECO:0000313" key="4">
    <source>
        <dbReference type="EMBL" id="KAA5540924.1"/>
    </source>
</evidence>
<name>A0A5M6D0F2_9BACT</name>
<evidence type="ECO:0000313" key="5">
    <source>
        <dbReference type="Proteomes" id="UP000324479"/>
    </source>
</evidence>
<dbReference type="RefSeq" id="WP_150077970.1">
    <property type="nucleotide sequence ID" value="NZ_VWOX01000011.1"/>
</dbReference>
<organism evidence="4 5">
    <name type="scientific">Roseiconus nitratireducens</name>
    <dbReference type="NCBI Taxonomy" id="2605748"/>
    <lineage>
        <taxon>Bacteria</taxon>
        <taxon>Pseudomonadati</taxon>
        <taxon>Planctomycetota</taxon>
        <taxon>Planctomycetia</taxon>
        <taxon>Pirellulales</taxon>
        <taxon>Pirellulaceae</taxon>
        <taxon>Roseiconus</taxon>
    </lineage>
</organism>
<keyword evidence="4" id="KW-0121">Carboxypeptidase</keyword>
<keyword evidence="5" id="KW-1185">Reference proteome</keyword>
<reference evidence="4 5" key="1">
    <citation type="submission" date="2019-08" db="EMBL/GenBank/DDBJ databases">
        <authorList>
            <person name="Dhanesh K."/>
            <person name="Kumar G."/>
            <person name="Sasikala C."/>
            <person name="Venkata Ramana C."/>
        </authorList>
    </citation>
    <scope>NUCLEOTIDE SEQUENCE [LARGE SCALE GENOMIC DNA]</scope>
    <source>
        <strain evidence="4 5">JC645</strain>
    </source>
</reference>
<feature type="chain" id="PRO_5024323093" evidence="3">
    <location>
        <begin position="18"/>
        <end position="426"/>
    </location>
</feature>
<dbReference type="Proteomes" id="UP000324479">
    <property type="component" value="Unassembled WGS sequence"/>
</dbReference>
<feature type="region of interest" description="Disordered" evidence="2">
    <location>
        <begin position="214"/>
        <end position="234"/>
    </location>
</feature>
<comment type="caution">
    <text evidence="4">The sequence shown here is derived from an EMBL/GenBank/DDBJ whole genome shotgun (WGS) entry which is preliminary data.</text>
</comment>
<dbReference type="GO" id="GO:0004180">
    <property type="term" value="F:carboxypeptidase activity"/>
    <property type="evidence" value="ECO:0007669"/>
    <property type="project" value="UniProtKB-KW"/>
</dbReference>
<protein>
    <submittedName>
        <fullName evidence="4">Carboxypeptidase regulatory-like domain-containing protein</fullName>
    </submittedName>
</protein>